<accession>A0A5M6C2D1</accession>
<evidence type="ECO:0000313" key="3">
    <source>
        <dbReference type="EMBL" id="WWD20977.1"/>
    </source>
</evidence>
<feature type="region of interest" description="Disordered" evidence="1">
    <location>
        <begin position="306"/>
        <end position="328"/>
    </location>
</feature>
<dbReference type="AlphaFoldDB" id="A0A5M6C2D1"/>
<feature type="compositionally biased region" description="Low complexity" evidence="1">
    <location>
        <begin position="306"/>
        <end position="315"/>
    </location>
</feature>
<dbReference type="EMBL" id="CP144060">
    <property type="protein sequence ID" value="WWD20977.1"/>
    <property type="molecule type" value="Genomic_DNA"/>
</dbReference>
<feature type="chain" id="PRO_5043680496" evidence="2">
    <location>
        <begin position="19"/>
        <end position="486"/>
    </location>
</feature>
<feature type="signal peptide" evidence="2">
    <location>
        <begin position="1"/>
        <end position="18"/>
    </location>
</feature>
<dbReference type="Gene3D" id="2.60.40.770">
    <property type="match status" value="1"/>
</dbReference>
<dbReference type="OrthoDB" id="2564854at2759"/>
<evidence type="ECO:0000313" key="4">
    <source>
        <dbReference type="Proteomes" id="UP000322225"/>
    </source>
</evidence>
<organism evidence="3 4">
    <name type="scientific">Kwoniella shandongensis</name>
    <dbReference type="NCBI Taxonomy" id="1734106"/>
    <lineage>
        <taxon>Eukaryota</taxon>
        <taxon>Fungi</taxon>
        <taxon>Dikarya</taxon>
        <taxon>Basidiomycota</taxon>
        <taxon>Agaricomycotina</taxon>
        <taxon>Tremellomycetes</taxon>
        <taxon>Tremellales</taxon>
        <taxon>Cryptococcaceae</taxon>
        <taxon>Kwoniella</taxon>
    </lineage>
</organism>
<evidence type="ECO:0000256" key="1">
    <source>
        <dbReference type="SAM" id="MobiDB-lite"/>
    </source>
</evidence>
<sequence length="486" mass="50371">MHATALLALLPLLATTLAAPRRPMPFLHARAASVHTLDLPPALASTSTAAMAGATKMDFVSPSTITPTQTPTSGGTTLALSNVTPAQDQGQGQGIWAIDTIPLSLIDNVLSDVGVTTPTPTPTPTPMASPTQQEYQAADAVDGVLATTTVWMSNPTSFPTGSIIPPGDSLDLPSLTTSDTAWEEVTASEGEWSIPTSTAGPSPSLTAFDTVLPTGGVTATATATATASSGSGAGGVSTTTVWWTPPPTASPTSAETTAQDGWQTIAAIPSPTSSTSSAVSTTEFRSVTSSASTSISTSTATATATAEALSTPSSSPGDNDSAVKEKKEKKIRYKHCADTLGTVTEITVLPCEGGKGTINDPCHFHAGNNYTITLTYVSPLNATQPRSNLSARDRTSSEGSERFPYPGQSFDGCKYTTCPIVAQESSTFTYEFVTVNERFDQLTFNMTDGLEGESLMCAFFPVTFMPSVTGRSLLPRLPFAGLRRGF</sequence>
<dbReference type="SMART" id="SM00737">
    <property type="entry name" value="ML"/>
    <property type="match status" value="1"/>
</dbReference>
<keyword evidence="4" id="KW-1185">Reference proteome</keyword>
<dbReference type="InterPro" id="IPR003172">
    <property type="entry name" value="ML_dom"/>
</dbReference>
<feature type="region of interest" description="Disordered" evidence="1">
    <location>
        <begin position="383"/>
        <end position="403"/>
    </location>
</feature>
<reference evidence="3" key="1">
    <citation type="submission" date="2017-08" db="EMBL/GenBank/DDBJ databases">
        <authorList>
            <person name="Cuomo C."/>
            <person name="Billmyre B."/>
            <person name="Heitman J."/>
        </authorList>
    </citation>
    <scope>NUCLEOTIDE SEQUENCE</scope>
    <source>
        <strain evidence="3">CBS 12478</strain>
    </source>
</reference>
<protein>
    <submittedName>
        <fullName evidence="3">Uncharacterized protein</fullName>
    </submittedName>
</protein>
<proteinExistence type="predicted"/>
<keyword evidence="2" id="KW-0732">Signal</keyword>
<dbReference type="Proteomes" id="UP000322225">
    <property type="component" value="Chromosome 10"/>
</dbReference>
<dbReference type="GeneID" id="43587478"/>
<dbReference type="InterPro" id="IPR014756">
    <property type="entry name" value="Ig_E-set"/>
</dbReference>
<dbReference type="RefSeq" id="XP_031862214.1">
    <property type="nucleotide sequence ID" value="XM_032003356.1"/>
</dbReference>
<name>A0A5M6C2D1_9TREE</name>
<evidence type="ECO:0000256" key="2">
    <source>
        <dbReference type="SAM" id="SignalP"/>
    </source>
</evidence>
<dbReference type="SUPFAM" id="SSF81296">
    <property type="entry name" value="E set domains"/>
    <property type="match status" value="1"/>
</dbReference>
<dbReference type="KEGG" id="ksn:43587478"/>
<dbReference type="Pfam" id="PF02221">
    <property type="entry name" value="E1_DerP2_DerF2"/>
    <property type="match status" value="1"/>
</dbReference>
<reference evidence="3" key="2">
    <citation type="submission" date="2024-01" db="EMBL/GenBank/DDBJ databases">
        <title>Comparative genomics of Cryptococcus and Kwoniella reveals pathogenesis evolution and contrasting modes of karyotype evolution via chromosome fusion or intercentromeric recombination.</title>
        <authorList>
            <person name="Coelho M.A."/>
            <person name="David-Palma M."/>
            <person name="Shea T."/>
            <person name="Bowers K."/>
            <person name="McGinley-Smith S."/>
            <person name="Mohammad A.W."/>
            <person name="Gnirke A."/>
            <person name="Yurkov A.M."/>
            <person name="Nowrousian M."/>
            <person name="Sun S."/>
            <person name="Cuomo C.A."/>
            <person name="Heitman J."/>
        </authorList>
    </citation>
    <scope>NUCLEOTIDE SEQUENCE</scope>
    <source>
        <strain evidence="3">CBS 12478</strain>
    </source>
</reference>
<feature type="compositionally biased region" description="Basic and acidic residues" evidence="1">
    <location>
        <begin position="391"/>
        <end position="401"/>
    </location>
</feature>
<gene>
    <name evidence="3" type="ORF">CI109_105457</name>
</gene>